<sequence length="105" mass="12517">MGLEILWSQFAEDKLYDIFHYYKFKAGIKIAKKIVNEIVDKTLILEQNSQAGQIEELLIERKQEFRYLVSGNYKIIYYINLKTKRIIIANVFDTRQNPLKLNETK</sequence>
<proteinExistence type="predicted"/>
<dbReference type="AlphaFoldDB" id="A0A1I0S147"/>
<evidence type="ECO:0000313" key="3">
    <source>
        <dbReference type="Proteomes" id="UP000199469"/>
    </source>
</evidence>
<gene>
    <name evidence="2" type="ORF">SAMN05421841_3740</name>
</gene>
<evidence type="ECO:0000256" key="1">
    <source>
        <dbReference type="ARBA" id="ARBA00022649"/>
    </source>
</evidence>
<organism evidence="2 3">
    <name type="scientific">Chryseobacterium wanjuense</name>
    <dbReference type="NCBI Taxonomy" id="356305"/>
    <lineage>
        <taxon>Bacteria</taxon>
        <taxon>Pseudomonadati</taxon>
        <taxon>Bacteroidota</taxon>
        <taxon>Flavobacteriia</taxon>
        <taxon>Flavobacteriales</taxon>
        <taxon>Weeksellaceae</taxon>
        <taxon>Chryseobacterium group</taxon>
        <taxon>Chryseobacterium</taxon>
    </lineage>
</organism>
<dbReference type="Gene3D" id="3.30.2310.20">
    <property type="entry name" value="RelE-like"/>
    <property type="match status" value="1"/>
</dbReference>
<keyword evidence="3" id="KW-1185">Reference proteome</keyword>
<name>A0A1I0S147_9FLAO</name>
<reference evidence="3" key="1">
    <citation type="submission" date="2016-10" db="EMBL/GenBank/DDBJ databases">
        <authorList>
            <person name="Varghese N."/>
            <person name="Submissions S."/>
        </authorList>
    </citation>
    <scope>NUCLEOTIDE SEQUENCE [LARGE SCALE GENOMIC DNA]</scope>
    <source>
        <strain evidence="3">DSM 17724</strain>
    </source>
</reference>
<dbReference type="InterPro" id="IPR007712">
    <property type="entry name" value="RelE/ParE_toxin"/>
</dbReference>
<dbReference type="RefSeq" id="WP_089795296.1">
    <property type="nucleotide sequence ID" value="NZ_FOIU01000003.1"/>
</dbReference>
<dbReference type="STRING" id="356305.SAMN05421841_3740"/>
<dbReference type="EMBL" id="FOIU01000003">
    <property type="protein sequence ID" value="SEW48182.1"/>
    <property type="molecule type" value="Genomic_DNA"/>
</dbReference>
<accession>A0A1I0S147</accession>
<dbReference type="Proteomes" id="UP000199469">
    <property type="component" value="Unassembled WGS sequence"/>
</dbReference>
<dbReference type="InterPro" id="IPR035093">
    <property type="entry name" value="RelE/ParE_toxin_dom_sf"/>
</dbReference>
<evidence type="ECO:0000313" key="2">
    <source>
        <dbReference type="EMBL" id="SEW48182.1"/>
    </source>
</evidence>
<protein>
    <submittedName>
        <fullName evidence="2">Plasmid stabilization system protein ParE</fullName>
    </submittedName>
</protein>
<dbReference type="Pfam" id="PF05016">
    <property type="entry name" value="ParE_toxin"/>
    <property type="match status" value="1"/>
</dbReference>
<dbReference type="OrthoDB" id="1031021at2"/>
<keyword evidence="1" id="KW-1277">Toxin-antitoxin system</keyword>